<accession>A0AAN4RKE2</accession>
<protein>
    <recommendedName>
        <fullName evidence="1">CAP-associated domain-containing protein</fullName>
    </recommendedName>
</protein>
<sequence length="374" mass="43183">MKKRGLLFAGIFFLFLVILYMQPVWFPRNSTEDETTEQAQNNPPATNLSYEPIQTAGFANWIGQDLNEFEESYGQPEESMRSGFSFTVNRYAVDGEFLEVNTEDHVIKSIKYLGGKDDEIEPFHFGMTMDELAKITMIYPNFTIEHQDASVDFELEEDDMNYRPLIAFDNGSFAIFFFDQTHNESQLYAVDYLDSETLLKLAPYTVANDEAPYYEQEEDADWEKINQFKEQQTIDLIQLLREKNEVPTFSIDTNLQIAGKQILSSFDQNKEDILTTERLQALQRIEQGHPGSFVLNDTEMTDLLEELEVPSVSGHLEQPVYDPSFSVLSWYSTPVLYDQLIRSDETSLGVAFSKENVLVLWKESEYQTEESESN</sequence>
<evidence type="ECO:0000259" key="1">
    <source>
        <dbReference type="Pfam" id="PF14504"/>
    </source>
</evidence>
<reference evidence="3" key="2">
    <citation type="journal article" date="2020" name="Int. Dairy J.">
        <title>Lactic acid bacterial diversity in Brie cheese focusing on salt concentration and pH of isolation medium and characterisation of halophilic and alkaliphilic lactic acid bacterial isolates.</title>
        <authorList>
            <person name="Unno R."/>
            <person name="Matsutani M."/>
            <person name="Suzuki T."/>
            <person name="Kodama K."/>
            <person name="Matsushita H."/>
            <person name="Yamasato K."/>
            <person name="Koizumi Y."/>
            <person name="Ishikawa M."/>
        </authorList>
    </citation>
    <scope>NUCLEOTIDE SEQUENCE</scope>
    <source>
        <strain evidence="3">7C1</strain>
        <strain evidence="2">8C4</strain>
    </source>
</reference>
<dbReference type="EMBL" id="BKBQ01000012">
    <property type="protein sequence ID" value="GEQ54149.1"/>
    <property type="molecule type" value="Genomic_DNA"/>
</dbReference>
<dbReference type="RefSeq" id="WP_202583748.1">
    <property type="nucleotide sequence ID" value="NZ_BKBO01000011.1"/>
</dbReference>
<gene>
    <name evidence="2" type="ORF">TK11N_09210</name>
    <name evidence="3" type="ORF">TK2N_09930</name>
</gene>
<dbReference type="Proteomes" id="UP000886607">
    <property type="component" value="Unassembled WGS sequence"/>
</dbReference>
<evidence type="ECO:0000313" key="3">
    <source>
        <dbReference type="EMBL" id="GEQ54149.1"/>
    </source>
</evidence>
<evidence type="ECO:0000313" key="2">
    <source>
        <dbReference type="EMBL" id="GEQ49069.1"/>
    </source>
</evidence>
<reference evidence="3" key="1">
    <citation type="submission" date="2019-08" db="EMBL/GenBank/DDBJ databases">
        <authorList>
            <person name="Ishikawa M."/>
            <person name="Suzuki T."/>
            <person name="Matsutani M."/>
        </authorList>
    </citation>
    <scope>NUCLEOTIDE SEQUENCE</scope>
    <source>
        <strain evidence="3">7C1</strain>
        <strain evidence="2">8C4</strain>
    </source>
</reference>
<dbReference type="Proteomes" id="UP000886597">
    <property type="component" value="Unassembled WGS sequence"/>
</dbReference>
<name>A0AAN4RKE2_9ENTE</name>
<comment type="caution">
    <text evidence="3">The sequence shown here is derived from an EMBL/GenBank/DDBJ whole genome shotgun (WGS) entry which is preliminary data.</text>
</comment>
<proteinExistence type="predicted"/>
<feature type="domain" description="CAP-associated" evidence="1">
    <location>
        <begin position="62"/>
        <end position="204"/>
    </location>
</feature>
<keyword evidence="5" id="KW-1185">Reference proteome</keyword>
<dbReference type="InterPro" id="IPR035940">
    <property type="entry name" value="CAP_sf"/>
</dbReference>
<evidence type="ECO:0000313" key="4">
    <source>
        <dbReference type="Proteomes" id="UP000886597"/>
    </source>
</evidence>
<dbReference type="Gene3D" id="3.40.33.10">
    <property type="entry name" value="CAP"/>
    <property type="match status" value="1"/>
</dbReference>
<evidence type="ECO:0000313" key="5">
    <source>
        <dbReference type="Proteomes" id="UP000886607"/>
    </source>
</evidence>
<dbReference type="AlphaFoldDB" id="A0AAN4RKE2"/>
<dbReference type="EMBL" id="BKBO01000011">
    <property type="protein sequence ID" value="GEQ49069.1"/>
    <property type="molecule type" value="Genomic_DNA"/>
</dbReference>
<dbReference type="InterPro" id="IPR029410">
    <property type="entry name" value="CAP_assoc"/>
</dbReference>
<organism evidence="3 4">
    <name type="scientific">Tetragenococcus koreensis</name>
    <dbReference type="NCBI Taxonomy" id="290335"/>
    <lineage>
        <taxon>Bacteria</taxon>
        <taxon>Bacillati</taxon>
        <taxon>Bacillota</taxon>
        <taxon>Bacilli</taxon>
        <taxon>Lactobacillales</taxon>
        <taxon>Enterococcaceae</taxon>
        <taxon>Tetragenococcus</taxon>
    </lineage>
</organism>
<dbReference type="Pfam" id="PF14504">
    <property type="entry name" value="CAP_assoc_N"/>
    <property type="match status" value="1"/>
</dbReference>